<dbReference type="InterPro" id="IPR045864">
    <property type="entry name" value="aa-tRNA-synth_II/BPL/LPL"/>
</dbReference>
<dbReference type="GO" id="GO:0004077">
    <property type="term" value="F:biotin--[biotin carboxyl-carrier protein] ligase activity"/>
    <property type="evidence" value="ECO:0007669"/>
    <property type="project" value="UniProtKB-EC"/>
</dbReference>
<dbReference type="Proteomes" id="UP000004507">
    <property type="component" value="Unassembled WGS sequence"/>
</dbReference>
<evidence type="ECO:0000256" key="4">
    <source>
        <dbReference type="ARBA" id="ARBA00047846"/>
    </source>
</evidence>
<evidence type="ECO:0000259" key="5">
    <source>
        <dbReference type="PROSITE" id="PS51733"/>
    </source>
</evidence>
<organism evidence="6 7">
    <name type="scientific">Yoonia vestfoldensis SKA53</name>
    <dbReference type="NCBI Taxonomy" id="314232"/>
    <lineage>
        <taxon>Bacteria</taxon>
        <taxon>Pseudomonadati</taxon>
        <taxon>Pseudomonadota</taxon>
        <taxon>Alphaproteobacteria</taxon>
        <taxon>Rhodobacterales</taxon>
        <taxon>Paracoccaceae</taxon>
        <taxon>Yoonia</taxon>
    </lineage>
</organism>
<dbReference type="InterPro" id="IPR004143">
    <property type="entry name" value="BPL_LPL_catalytic"/>
</dbReference>
<dbReference type="eggNOG" id="COG0340">
    <property type="taxonomic scope" value="Bacteria"/>
</dbReference>
<evidence type="ECO:0000256" key="1">
    <source>
        <dbReference type="ARBA" id="ARBA00022598"/>
    </source>
</evidence>
<dbReference type="Gene3D" id="2.30.30.100">
    <property type="match status" value="1"/>
</dbReference>
<keyword evidence="2" id="KW-0092">Biotin</keyword>
<dbReference type="Gene3D" id="3.30.930.10">
    <property type="entry name" value="Bira Bifunctional Protein, Domain 2"/>
    <property type="match status" value="1"/>
</dbReference>
<dbReference type="GO" id="GO:0005737">
    <property type="term" value="C:cytoplasm"/>
    <property type="evidence" value="ECO:0007669"/>
    <property type="project" value="TreeGrafter"/>
</dbReference>
<reference evidence="6 7" key="1">
    <citation type="submission" date="2006-01" db="EMBL/GenBank/DDBJ databases">
        <authorList>
            <person name="Hagstrom A."/>
            <person name="Ferriera S."/>
            <person name="Johnson J."/>
            <person name="Kravitz S."/>
            <person name="Halpern A."/>
            <person name="Remington K."/>
            <person name="Beeson K."/>
            <person name="Tran B."/>
            <person name="Rogers Y.-H."/>
            <person name="Friedman R."/>
            <person name="Venter J.C."/>
        </authorList>
    </citation>
    <scope>NUCLEOTIDE SEQUENCE [LARGE SCALE GENOMIC DNA]</scope>
    <source>
        <strain evidence="6 7">SKA53</strain>
    </source>
</reference>
<comment type="catalytic activity">
    <reaction evidence="4">
        <text>biotin + L-lysyl-[protein] + ATP = N(6)-biotinyl-L-lysyl-[protein] + AMP + diphosphate + H(+)</text>
        <dbReference type="Rhea" id="RHEA:11756"/>
        <dbReference type="Rhea" id="RHEA-COMP:9752"/>
        <dbReference type="Rhea" id="RHEA-COMP:10505"/>
        <dbReference type="ChEBI" id="CHEBI:15378"/>
        <dbReference type="ChEBI" id="CHEBI:29969"/>
        <dbReference type="ChEBI" id="CHEBI:30616"/>
        <dbReference type="ChEBI" id="CHEBI:33019"/>
        <dbReference type="ChEBI" id="CHEBI:57586"/>
        <dbReference type="ChEBI" id="CHEBI:83144"/>
        <dbReference type="ChEBI" id="CHEBI:456215"/>
        <dbReference type="EC" id="6.3.4.15"/>
    </reaction>
</comment>
<accession>A3V7J5</accession>
<dbReference type="HOGENOM" id="CLU_051096_3_0_5"/>
<dbReference type="InterPro" id="IPR004408">
    <property type="entry name" value="Biotin_CoA_COase_ligase"/>
</dbReference>
<protein>
    <recommendedName>
        <fullName evidence="3">biotin--[biotin carboxyl-carrier protein] ligase</fullName>
        <ecNumber evidence="3">6.3.4.15</ecNumber>
    </recommendedName>
</protein>
<evidence type="ECO:0000256" key="2">
    <source>
        <dbReference type="ARBA" id="ARBA00023267"/>
    </source>
</evidence>
<comment type="caution">
    <text evidence="6">The sequence shown here is derived from an EMBL/GenBank/DDBJ whole genome shotgun (WGS) entry which is preliminary data.</text>
</comment>
<keyword evidence="7" id="KW-1185">Reference proteome</keyword>
<dbReference type="EC" id="6.3.4.15" evidence="3"/>
<dbReference type="SUPFAM" id="SSF55681">
    <property type="entry name" value="Class II aaRS and biotin synthetases"/>
    <property type="match status" value="1"/>
</dbReference>
<gene>
    <name evidence="6" type="ORF">SKA53_06062</name>
</gene>
<dbReference type="CDD" id="cd16442">
    <property type="entry name" value="BPL"/>
    <property type="match status" value="1"/>
</dbReference>
<dbReference type="PANTHER" id="PTHR12835">
    <property type="entry name" value="BIOTIN PROTEIN LIGASE"/>
    <property type="match status" value="1"/>
</dbReference>
<feature type="domain" description="BPL/LPL catalytic" evidence="5">
    <location>
        <begin position="17"/>
        <end position="199"/>
    </location>
</feature>
<dbReference type="Pfam" id="PF03099">
    <property type="entry name" value="BPL_LplA_LipB"/>
    <property type="match status" value="1"/>
</dbReference>
<proteinExistence type="predicted"/>
<name>A3V7J5_9RHOB</name>
<keyword evidence="1 6" id="KW-0436">Ligase</keyword>
<evidence type="ECO:0000256" key="3">
    <source>
        <dbReference type="ARBA" id="ARBA00024227"/>
    </source>
</evidence>
<dbReference type="PROSITE" id="PS51733">
    <property type="entry name" value="BPL_LPL_CATALYTIC"/>
    <property type="match status" value="1"/>
</dbReference>
<dbReference type="EMBL" id="AAMS01000007">
    <property type="protein sequence ID" value="EAQ05645.1"/>
    <property type="molecule type" value="Genomic_DNA"/>
</dbReference>
<evidence type="ECO:0000313" key="7">
    <source>
        <dbReference type="Proteomes" id="UP000004507"/>
    </source>
</evidence>
<dbReference type="STRING" id="314232.SKA53_06062"/>
<dbReference type="AlphaFoldDB" id="A3V7J5"/>
<sequence length="261" mass="28147">MPLLRRQRLSTDPSGHGHWPDAYGRIMLDNVDSTMAEAARRAGDIDRPTWIIAQTQTAARGRRGRVWQAPAGNLNATLIFKPDATPAEAARRSFLAANALFAALSIYVPAEKLSLKWPNDVLLSGGKVAGILLESSGQGGNVDWLSIGVGVNLRHAPQDLADAAFAPVSLTQMGGWEVEPVDFLTTLADAYATQEARLAQMGFARIRQDWLAHAARLGEVITARTMREEIIGTFDTIDDDGNLVLTTGAGPRVISAADVYF</sequence>
<evidence type="ECO:0000313" key="6">
    <source>
        <dbReference type="EMBL" id="EAQ05645.1"/>
    </source>
</evidence>
<dbReference type="InterPro" id="IPR003142">
    <property type="entry name" value="BPL_C"/>
</dbReference>
<dbReference type="Pfam" id="PF02237">
    <property type="entry name" value="BPL_C"/>
    <property type="match status" value="1"/>
</dbReference>
<dbReference type="PANTHER" id="PTHR12835:SF5">
    <property type="entry name" value="BIOTIN--PROTEIN LIGASE"/>
    <property type="match status" value="1"/>
</dbReference>
<dbReference type="NCBIfam" id="TIGR00121">
    <property type="entry name" value="birA_ligase"/>
    <property type="match status" value="1"/>
</dbReference>